<evidence type="ECO:0000313" key="8">
    <source>
        <dbReference type="EMBL" id="GFY84452.1"/>
    </source>
</evidence>
<dbReference type="EMBL" id="BJWL01000003">
    <property type="protein sequence ID" value="GFY84452.1"/>
    <property type="molecule type" value="Genomic_DNA"/>
</dbReference>
<keyword evidence="9" id="KW-1185">Reference proteome</keyword>
<evidence type="ECO:0000313" key="9">
    <source>
        <dbReference type="Proteomes" id="UP000585474"/>
    </source>
</evidence>
<sequence length="305" mass="34436">MGTLRPEKLCTNRKRLMEELVMGRDVAAQLRDLLEKPTGPGGSWPASAEGLVVKILGSFSASLSLLKCTCEVCKIPASVQVGSPSSGDRRSEDSGESSKRPAVKERRGCYKRRKTSDTWMKILPTMEDGHAWRKYGQKEILNAKFPRCYFRCTHKPDQGCLATKQVQKLQEEPHMYQITFGHHTCTNTLKFSQHTLDCDPIKPYLLNFESNNITSDQDHHHHPSYPISVKTECNKEETESNFSGKFPVVAAAAEGEEEEPNMWADLLAMRSDHEDVISSTTTTSSHGLDMDFLNECVDFERDFSW</sequence>
<dbReference type="Gene3D" id="2.20.25.80">
    <property type="entry name" value="WRKY domain"/>
    <property type="match status" value="1"/>
</dbReference>
<evidence type="ECO:0000256" key="3">
    <source>
        <dbReference type="ARBA" id="ARBA00023125"/>
    </source>
</evidence>
<dbReference type="GO" id="GO:0005634">
    <property type="term" value="C:nucleus"/>
    <property type="evidence" value="ECO:0007669"/>
    <property type="project" value="UniProtKB-SubCell"/>
</dbReference>
<proteinExistence type="predicted"/>
<evidence type="ECO:0000256" key="4">
    <source>
        <dbReference type="ARBA" id="ARBA00023163"/>
    </source>
</evidence>
<keyword evidence="3 8" id="KW-0238">DNA-binding</keyword>
<dbReference type="GO" id="GO:0043565">
    <property type="term" value="F:sequence-specific DNA binding"/>
    <property type="evidence" value="ECO:0007669"/>
    <property type="project" value="InterPro"/>
</dbReference>
<dbReference type="PROSITE" id="PS50811">
    <property type="entry name" value="WRKY"/>
    <property type="match status" value="1"/>
</dbReference>
<name>A0A7J0EDM8_9ERIC</name>
<keyword evidence="2" id="KW-0805">Transcription regulation</keyword>
<evidence type="ECO:0000256" key="5">
    <source>
        <dbReference type="ARBA" id="ARBA00023242"/>
    </source>
</evidence>
<comment type="caution">
    <text evidence="8">The sequence shown here is derived from an EMBL/GenBank/DDBJ whole genome shotgun (WGS) entry which is preliminary data.</text>
</comment>
<comment type="subcellular location">
    <subcellularLocation>
        <location evidence="1">Nucleus</location>
    </subcellularLocation>
</comment>
<evidence type="ECO:0000256" key="6">
    <source>
        <dbReference type="SAM" id="MobiDB-lite"/>
    </source>
</evidence>
<dbReference type="OrthoDB" id="2021064at2759"/>
<dbReference type="SMART" id="SM00774">
    <property type="entry name" value="WRKY"/>
    <property type="match status" value="1"/>
</dbReference>
<dbReference type="SUPFAM" id="SSF118290">
    <property type="entry name" value="WRKY DNA-binding domain"/>
    <property type="match status" value="1"/>
</dbReference>
<dbReference type="Proteomes" id="UP000585474">
    <property type="component" value="Unassembled WGS sequence"/>
</dbReference>
<keyword evidence="5" id="KW-0539">Nucleus</keyword>
<feature type="compositionally biased region" description="Basic and acidic residues" evidence="6">
    <location>
        <begin position="87"/>
        <end position="108"/>
    </location>
</feature>
<dbReference type="PANTHER" id="PTHR31282">
    <property type="entry name" value="WRKY TRANSCRIPTION FACTOR 21-RELATED"/>
    <property type="match status" value="1"/>
</dbReference>
<gene>
    <name evidence="8" type="ORF">Acr_03g0012260</name>
</gene>
<accession>A0A7J0EDM8</accession>
<dbReference type="InterPro" id="IPR003657">
    <property type="entry name" value="WRKY_dom"/>
</dbReference>
<evidence type="ECO:0000256" key="2">
    <source>
        <dbReference type="ARBA" id="ARBA00023015"/>
    </source>
</evidence>
<keyword evidence="4" id="KW-0804">Transcription</keyword>
<dbReference type="GO" id="GO:0003700">
    <property type="term" value="F:DNA-binding transcription factor activity"/>
    <property type="evidence" value="ECO:0007669"/>
    <property type="project" value="InterPro"/>
</dbReference>
<dbReference type="Pfam" id="PF03106">
    <property type="entry name" value="WRKY"/>
    <property type="match status" value="1"/>
</dbReference>
<feature type="region of interest" description="Disordered" evidence="6">
    <location>
        <begin position="80"/>
        <end position="111"/>
    </location>
</feature>
<feature type="domain" description="WRKY" evidence="7">
    <location>
        <begin position="121"/>
        <end position="180"/>
    </location>
</feature>
<dbReference type="InterPro" id="IPR044810">
    <property type="entry name" value="WRKY_plant"/>
</dbReference>
<dbReference type="AlphaFoldDB" id="A0A7J0EDM8"/>
<evidence type="ECO:0000256" key="1">
    <source>
        <dbReference type="ARBA" id="ARBA00004123"/>
    </source>
</evidence>
<organism evidence="8 9">
    <name type="scientific">Actinidia rufa</name>
    <dbReference type="NCBI Taxonomy" id="165716"/>
    <lineage>
        <taxon>Eukaryota</taxon>
        <taxon>Viridiplantae</taxon>
        <taxon>Streptophyta</taxon>
        <taxon>Embryophyta</taxon>
        <taxon>Tracheophyta</taxon>
        <taxon>Spermatophyta</taxon>
        <taxon>Magnoliopsida</taxon>
        <taxon>eudicotyledons</taxon>
        <taxon>Gunneridae</taxon>
        <taxon>Pentapetalae</taxon>
        <taxon>asterids</taxon>
        <taxon>Ericales</taxon>
        <taxon>Actinidiaceae</taxon>
        <taxon>Actinidia</taxon>
    </lineage>
</organism>
<dbReference type="InterPro" id="IPR036576">
    <property type="entry name" value="WRKY_dom_sf"/>
</dbReference>
<protein>
    <submittedName>
        <fullName evidence="8">WRKY DNA-binding protein 54</fullName>
    </submittedName>
</protein>
<reference evidence="8 9" key="1">
    <citation type="submission" date="2019-07" db="EMBL/GenBank/DDBJ databases">
        <title>De Novo Assembly of kiwifruit Actinidia rufa.</title>
        <authorList>
            <person name="Sugita-Konishi S."/>
            <person name="Sato K."/>
            <person name="Mori E."/>
            <person name="Abe Y."/>
            <person name="Kisaki G."/>
            <person name="Hamano K."/>
            <person name="Suezawa K."/>
            <person name="Otani M."/>
            <person name="Fukuda T."/>
            <person name="Manabe T."/>
            <person name="Gomi K."/>
            <person name="Tabuchi M."/>
            <person name="Akimitsu K."/>
            <person name="Kataoka I."/>
        </authorList>
    </citation>
    <scope>NUCLEOTIDE SEQUENCE [LARGE SCALE GENOMIC DNA]</scope>
    <source>
        <strain evidence="9">cv. Fuchu</strain>
    </source>
</reference>
<evidence type="ECO:0000259" key="7">
    <source>
        <dbReference type="PROSITE" id="PS50811"/>
    </source>
</evidence>